<comment type="caution">
    <text evidence="2">The sequence shown here is derived from an EMBL/GenBank/DDBJ whole genome shotgun (WGS) entry which is preliminary data.</text>
</comment>
<evidence type="ECO:0000313" key="3">
    <source>
        <dbReference type="Proteomes" id="UP000823388"/>
    </source>
</evidence>
<evidence type="ECO:0000256" key="1">
    <source>
        <dbReference type="SAM" id="MobiDB-lite"/>
    </source>
</evidence>
<protein>
    <submittedName>
        <fullName evidence="2">Uncharacterized protein</fullName>
    </submittedName>
</protein>
<proteinExistence type="predicted"/>
<dbReference type="EMBL" id="CM029052">
    <property type="protein sequence ID" value="KAG2557371.1"/>
    <property type="molecule type" value="Genomic_DNA"/>
</dbReference>
<gene>
    <name evidence="2" type="ORF">PVAP13_8NG232801</name>
</gene>
<sequence length="92" mass="10046">MESHTFSATWGALNPSPQPQRWWEPPPPGLYAREEKPLKICLSSLLDMKSCPPVIADALPKALVIAAGKHKLSEHSDHRGLKASALLPVDDV</sequence>
<name>A0A8T0P5D5_PANVG</name>
<dbReference type="EMBL" id="CM029052">
    <property type="protein sequence ID" value="KAG2557370.1"/>
    <property type="molecule type" value="Genomic_DNA"/>
</dbReference>
<dbReference type="AlphaFoldDB" id="A0A8T0P5D5"/>
<organism evidence="2 3">
    <name type="scientific">Panicum virgatum</name>
    <name type="common">Blackwell switchgrass</name>
    <dbReference type="NCBI Taxonomy" id="38727"/>
    <lineage>
        <taxon>Eukaryota</taxon>
        <taxon>Viridiplantae</taxon>
        <taxon>Streptophyta</taxon>
        <taxon>Embryophyta</taxon>
        <taxon>Tracheophyta</taxon>
        <taxon>Spermatophyta</taxon>
        <taxon>Magnoliopsida</taxon>
        <taxon>Liliopsida</taxon>
        <taxon>Poales</taxon>
        <taxon>Poaceae</taxon>
        <taxon>PACMAD clade</taxon>
        <taxon>Panicoideae</taxon>
        <taxon>Panicodae</taxon>
        <taxon>Paniceae</taxon>
        <taxon>Panicinae</taxon>
        <taxon>Panicum</taxon>
        <taxon>Panicum sect. Hiantes</taxon>
    </lineage>
</organism>
<keyword evidence="3" id="KW-1185">Reference proteome</keyword>
<reference evidence="2 3" key="1">
    <citation type="submission" date="2020-05" db="EMBL/GenBank/DDBJ databases">
        <title>WGS assembly of Panicum virgatum.</title>
        <authorList>
            <person name="Lovell J.T."/>
            <person name="Jenkins J."/>
            <person name="Shu S."/>
            <person name="Juenger T.E."/>
            <person name="Schmutz J."/>
        </authorList>
    </citation>
    <scope>NUCLEOTIDE SEQUENCE</scope>
    <source>
        <strain evidence="2">AP13</strain>
        <strain evidence="3">cv. AP13</strain>
    </source>
</reference>
<evidence type="ECO:0000313" key="2">
    <source>
        <dbReference type="EMBL" id="KAG2557371.1"/>
    </source>
</evidence>
<accession>A0A8T0P5D5</accession>
<dbReference type="Proteomes" id="UP000823388">
    <property type="component" value="Chromosome 8N"/>
</dbReference>
<feature type="region of interest" description="Disordered" evidence="1">
    <location>
        <begin position="1"/>
        <end position="28"/>
    </location>
</feature>
<dbReference type="EMBL" id="CM029052">
    <property type="protein sequence ID" value="KAG2557372.1"/>
    <property type="molecule type" value="Genomic_DNA"/>
</dbReference>